<dbReference type="PANTHER" id="PTHR21663">
    <property type="entry name" value="HYPOTHETICAL HEAT DOMAIN-CONTAINING"/>
    <property type="match status" value="1"/>
</dbReference>
<reference evidence="3" key="1">
    <citation type="submission" date="2022-07" db="EMBL/GenBank/DDBJ databases">
        <title>Phylogenomic reconstructions and comparative analyses of Kickxellomycotina fungi.</title>
        <authorList>
            <person name="Reynolds N.K."/>
            <person name="Stajich J.E."/>
            <person name="Barry K."/>
            <person name="Grigoriev I.V."/>
            <person name="Crous P."/>
            <person name="Smith M.E."/>
        </authorList>
    </citation>
    <scope>NUCLEOTIDE SEQUENCE</scope>
    <source>
        <strain evidence="3">BCRC 34489</strain>
    </source>
</reference>
<dbReference type="GO" id="GO:0008104">
    <property type="term" value="P:intracellular protein localization"/>
    <property type="evidence" value="ECO:0007669"/>
    <property type="project" value="TreeGrafter"/>
</dbReference>
<feature type="region of interest" description="Disordered" evidence="2">
    <location>
        <begin position="68"/>
        <end position="104"/>
    </location>
</feature>
<protein>
    <submittedName>
        <fullName evidence="3">Uncharacterized protein</fullName>
    </submittedName>
</protein>
<dbReference type="OrthoDB" id="192608at2759"/>
<feature type="compositionally biased region" description="Low complexity" evidence="2">
    <location>
        <begin position="86"/>
        <end position="104"/>
    </location>
</feature>
<evidence type="ECO:0000256" key="2">
    <source>
        <dbReference type="SAM" id="MobiDB-lite"/>
    </source>
</evidence>
<gene>
    <name evidence="3" type="ORF">GGI15_004881</name>
</gene>
<dbReference type="PANTHER" id="PTHR21663:SF0">
    <property type="entry name" value="HEAT REPEAT-CONTAINING PROTEIN 5B"/>
    <property type="match status" value="1"/>
</dbReference>
<feature type="compositionally biased region" description="Low complexity" evidence="2">
    <location>
        <begin position="344"/>
        <end position="357"/>
    </location>
</feature>
<proteinExistence type="inferred from homology"/>
<accession>A0A9W8H866</accession>
<dbReference type="GO" id="GO:0005829">
    <property type="term" value="C:cytosol"/>
    <property type="evidence" value="ECO:0007669"/>
    <property type="project" value="GOC"/>
</dbReference>
<dbReference type="GO" id="GO:0005794">
    <property type="term" value="C:Golgi apparatus"/>
    <property type="evidence" value="ECO:0007669"/>
    <property type="project" value="TreeGrafter"/>
</dbReference>
<dbReference type="InterPro" id="IPR016024">
    <property type="entry name" value="ARM-type_fold"/>
</dbReference>
<comment type="caution">
    <text evidence="3">The sequence shown here is derived from an EMBL/GenBank/DDBJ whole genome shotgun (WGS) entry which is preliminary data.</text>
</comment>
<name>A0A9W8H866_9FUNG</name>
<dbReference type="SUPFAM" id="SSF48371">
    <property type="entry name" value="ARM repeat"/>
    <property type="match status" value="1"/>
</dbReference>
<dbReference type="GO" id="GO:0006897">
    <property type="term" value="P:endocytosis"/>
    <property type="evidence" value="ECO:0007669"/>
    <property type="project" value="TreeGrafter"/>
</dbReference>
<feature type="region of interest" description="Disordered" evidence="2">
    <location>
        <begin position="314"/>
        <end position="370"/>
    </location>
</feature>
<keyword evidence="4" id="KW-1185">Reference proteome</keyword>
<dbReference type="GO" id="GO:0030139">
    <property type="term" value="C:endocytic vesicle"/>
    <property type="evidence" value="ECO:0007669"/>
    <property type="project" value="TreeGrafter"/>
</dbReference>
<feature type="compositionally biased region" description="Low complexity" evidence="2">
    <location>
        <begin position="314"/>
        <end position="328"/>
    </location>
</feature>
<dbReference type="Proteomes" id="UP001140172">
    <property type="component" value="Unassembled WGS sequence"/>
</dbReference>
<evidence type="ECO:0000256" key="1">
    <source>
        <dbReference type="ARBA" id="ARBA00008304"/>
    </source>
</evidence>
<dbReference type="Pfam" id="PF20210">
    <property type="entry name" value="Laa1_Sip1_HTR5"/>
    <property type="match status" value="1"/>
</dbReference>
<sequence length="2282" mass="240421">MSDAALEFDHRRYAALPSPADREMLLFKWLSALDAHLEAAPESAQAAIRTADRQQQLELLLLEIAAIPPPPPPPASSTAKRRSWLGPAGPAHAAEPPGVLGGSVPSPSRVVRDLVARCLARLYELGHMHRIGDALHLLQAALTRKPTATASNTRPVRSALACVGALFESLAATAGFRLLSSFADFAAAAVRLARTAADTAVRVDATRALARMLRSQAAATLLQERSAGVARDLVKCLRANVRHKSPALVAASAEALAALPPRLLGRPPDVERLVAALVPLLATRVLVVRRALAGLVGVLVARSVAADMAPAESVAAAAEPPPGAAKAASVDVPPMRASTGSRDQAATPQPQPQLQSPTQPPQSQPQSQPLQWLAAPFARAGASRELRAGIVDAYAAMFDALGEAALAQHYAALAAHIIGSLAAAATAAGTPASNEAESLGVRSMCAWLLRVPLAGRLPLQAKREAAQVLWDRWLAPAETAAAAGSTPLLLALHEWRRLPVHGDAADAGDLVPPLERLLAHPSPAVRVAAAAALRHVLEEHPLHAAPVVSALITRFQRLSADCAVDAGAADRAHACLGYAQAIAAGLSAAASTSADSVGCLPPDLAEWAHAIAVRLLDAAYDADPSSTHQAPVALRSLRSHAGWTLLTALVAGRNATPLAQRNSAAEYQRLWAAALPLQTFVTADMPWPDRAHQLQSRVMALTHLLAVLRRQAAADGGWQLPAGERAKVVAILRFAVLFADNALDAPPPASSPVFDPAQPVRQLPVATSLLTSHLELRCRVLECLQALGDRALLAPTAQAAVGLAEQCIASPDNLSEMHAKRIAAAAGLDQAASPLAHTAAVLPSDSDTASGKGKAAPDADSAAAAAAASAGPPVTCMRGFRSGAWGYEAESGVTSLLGAGGQDLGTFDSDAPADRSAAAIDFAACALTADEFDWVLTLCAPPSAHDPCARPHAPYTQLVDAAVGLLGHLLPGLAESAQLALLDSLVLALNRLPFNSHRYVAVLTNILAALHASLTAPQSPDVTPSVARAMVETTRAALILPSPAHRRLAGEIVGLLAARTRDAATAYLPRLLDQLTHQAIRSRDRFARAGAAVALGALYARAGSIVAGRMLRQVVSLLHSLASDNDPIVHTWAIGALADAAMSAGYMFEPHARDTFQLALKLFLSDSHTVPMFACALWAGGKEHAPPSNPVESSGAERSPLPVRSAADPAVWPRRAGAAAEGAAIVATGRDAAVTHPDSTTHHGRANDDSHHSASAHADYRFVCACDDVDAHDARAALGHLVGSLILVFGPELQVDEPTRGSVLTLLSELRRSLPSVGVPVPALSASAAGLSTVVDPDARWQTAAEYIFAVQKQLLFFPPRDDNGSFIPLFVRQTLRPILQTRRLLPDGDISGLHSLQRVAAQALEGVLRLYGERVVETLMQNRSKHSWADWSLSDVVWEALALYSLSFESVDADLLAADLCTLIQTAVGLSLSSSRSEMQSGEAAAETDGSMGILNLVATLCMVFTQSSSGAQPTLSGIDQPSEGDSAALVVSHARPFNAAAQAMAAAGLIAILDAVARIRTPMGTRASTRRVTWRLHPLMPHLADLLRVGYLAASAPAEQSPELSCLGQSILQRVLAHFSDVEDPAMPGEGIPVLTIFQAQISSAFMPVLSSEPPQSATWQAAMDTAAAYVVSGLVADDRSELVRVLRLIAPQPLFDSESNTDEVVQVMVISRLAVLRAWAVICAHAWRSSDRQLLDIIRLHADVLYTGWLDAVRDAAVLDMDPVDVYEELDLLLKRAQTKPWQTDIGIGLALGLESPYVDMLRGPLRRWYQHCLPQFIDTLSLVLDSDSMADALKKRADYKPALLLLGSSLQMLGSRRGRTAGPVCIAADSLPVHEFVVKRIGALDLDELTGTVVCPGVPLSLLQITCKLLDRGQEYGLADAFVPKVANGSLWLANEVWLRAVGNVLDRVGLDQDARAAALNVAKALLVLLSRTKSPPLLARWLFESIPSASSDLIDALGLTDAGRMVLRDIIGAIQHAQRSPETTAEYLDMLSVVVSAVCSASEYSVAAHALVTLWLGLWRQSVGSMSSSGVSAAACLADSLAGLVSRASDRSQVSLGESKDPVSGDDGDDTLWVGQMVSRVLLRMLDETDEISPFVLVVVANFVSSGAQSFASAAVLAQFASAVIQLLSRPNPSHKDMQVFYGIFVALGRSTQPLSIMTMLARESIPVLARLAYRQPEQSAGDLDNILAALTMFATSKRYSPGVQNQADMAMAAVLMLLLSMLPESDSDGSQGGLEQ</sequence>
<feature type="non-terminal residue" evidence="3">
    <location>
        <position position="1"/>
    </location>
</feature>
<evidence type="ECO:0000313" key="3">
    <source>
        <dbReference type="EMBL" id="KAJ2776304.1"/>
    </source>
</evidence>
<dbReference type="InterPro" id="IPR040108">
    <property type="entry name" value="Laa1/Sip1/HEATR5"/>
</dbReference>
<dbReference type="EMBL" id="JANBUM010000505">
    <property type="protein sequence ID" value="KAJ2776304.1"/>
    <property type="molecule type" value="Genomic_DNA"/>
</dbReference>
<dbReference type="InterPro" id="IPR011989">
    <property type="entry name" value="ARM-like"/>
</dbReference>
<organism evidence="3 4">
    <name type="scientific">Coemansia interrupta</name>
    <dbReference type="NCBI Taxonomy" id="1126814"/>
    <lineage>
        <taxon>Eukaryota</taxon>
        <taxon>Fungi</taxon>
        <taxon>Fungi incertae sedis</taxon>
        <taxon>Zoopagomycota</taxon>
        <taxon>Kickxellomycotina</taxon>
        <taxon>Kickxellomycetes</taxon>
        <taxon>Kickxellales</taxon>
        <taxon>Kickxellaceae</taxon>
        <taxon>Coemansia</taxon>
    </lineage>
</organism>
<comment type="similarity">
    <text evidence="1">Belongs to the HEATR5 family.</text>
</comment>
<evidence type="ECO:0000313" key="4">
    <source>
        <dbReference type="Proteomes" id="UP001140172"/>
    </source>
</evidence>
<dbReference type="GO" id="GO:0016020">
    <property type="term" value="C:membrane"/>
    <property type="evidence" value="ECO:0007669"/>
    <property type="project" value="TreeGrafter"/>
</dbReference>
<dbReference type="GO" id="GO:0042147">
    <property type="term" value="P:retrograde transport, endosome to Golgi"/>
    <property type="evidence" value="ECO:0007669"/>
    <property type="project" value="TreeGrafter"/>
</dbReference>
<feature type="region of interest" description="Disordered" evidence="2">
    <location>
        <begin position="1184"/>
        <end position="1203"/>
    </location>
</feature>
<dbReference type="InterPro" id="IPR046837">
    <property type="entry name" value="Laa1/Sip1/HEATR5-like_HEAT"/>
</dbReference>
<dbReference type="Gene3D" id="1.25.10.10">
    <property type="entry name" value="Leucine-rich Repeat Variant"/>
    <property type="match status" value="1"/>
</dbReference>